<dbReference type="InterPro" id="IPR000182">
    <property type="entry name" value="GNAT_dom"/>
</dbReference>
<dbReference type="PROSITE" id="PS51186">
    <property type="entry name" value="GNAT"/>
    <property type="match status" value="1"/>
</dbReference>
<dbReference type="Pfam" id="PF13302">
    <property type="entry name" value="Acetyltransf_3"/>
    <property type="match status" value="1"/>
</dbReference>
<feature type="domain" description="N-acetyltransferase" evidence="1">
    <location>
        <begin position="24"/>
        <end position="171"/>
    </location>
</feature>
<organism evidence="2 3">
    <name type="scientific">Tissierella carlieri</name>
    <dbReference type="NCBI Taxonomy" id="689904"/>
    <lineage>
        <taxon>Bacteria</taxon>
        <taxon>Bacillati</taxon>
        <taxon>Bacillota</taxon>
        <taxon>Tissierellia</taxon>
        <taxon>Tissierellales</taxon>
        <taxon>Tissierellaceae</taxon>
        <taxon>Tissierella</taxon>
    </lineage>
</organism>
<evidence type="ECO:0000259" key="1">
    <source>
        <dbReference type="PROSITE" id="PS51186"/>
    </source>
</evidence>
<dbReference type="EMBL" id="JANGAC010000013">
    <property type="protein sequence ID" value="MCQ4924506.1"/>
    <property type="molecule type" value="Genomic_DNA"/>
</dbReference>
<comment type="caution">
    <text evidence="2">The sequence shown here is derived from an EMBL/GenBank/DDBJ whole genome shotgun (WGS) entry which is preliminary data.</text>
</comment>
<dbReference type="SUPFAM" id="SSF55729">
    <property type="entry name" value="Acyl-CoA N-acyltransferases (Nat)"/>
    <property type="match status" value="1"/>
</dbReference>
<sequence>METFNNINNEKINQPKYIDIDTDLRLRKFDGKFDFALEWYKDEETVKLVDGEDAELYDTDRLKRMYDYLNDKGELYFIEVNIGNEYTPIGDVTFWKEDMPIVIGNKNYWGKGIGYKVIKALIQRAKILDYDKIYVNEIYSYNIASQKIFEKAGFRKYKENKNGYSYILELK</sequence>
<dbReference type="RefSeq" id="WP_256312249.1">
    <property type="nucleotide sequence ID" value="NZ_JANGAC010000013.1"/>
</dbReference>
<name>A0ABT1SDF0_9FIRM</name>
<proteinExistence type="predicted"/>
<keyword evidence="3" id="KW-1185">Reference proteome</keyword>
<dbReference type="PANTHER" id="PTHR43415:SF3">
    <property type="entry name" value="GNAT-FAMILY ACETYLTRANSFERASE"/>
    <property type="match status" value="1"/>
</dbReference>
<reference evidence="2 3" key="1">
    <citation type="submission" date="2022-06" db="EMBL/GenBank/DDBJ databases">
        <title>Isolation of gut microbiota from human fecal samples.</title>
        <authorList>
            <person name="Pamer E.G."/>
            <person name="Barat B."/>
            <person name="Waligurski E."/>
            <person name="Medina S."/>
            <person name="Paddock L."/>
            <person name="Mostad J."/>
        </authorList>
    </citation>
    <scope>NUCLEOTIDE SEQUENCE [LARGE SCALE GENOMIC DNA]</scope>
    <source>
        <strain evidence="2 3">DFI.7.95</strain>
    </source>
</reference>
<gene>
    <name evidence="2" type="ORF">NE686_15500</name>
</gene>
<dbReference type="Proteomes" id="UP001524478">
    <property type="component" value="Unassembled WGS sequence"/>
</dbReference>
<protein>
    <submittedName>
        <fullName evidence="2">GNAT family N-acetyltransferase</fullName>
    </submittedName>
</protein>
<dbReference type="InterPro" id="IPR016181">
    <property type="entry name" value="Acyl_CoA_acyltransferase"/>
</dbReference>
<dbReference type="CDD" id="cd04301">
    <property type="entry name" value="NAT_SF"/>
    <property type="match status" value="1"/>
</dbReference>
<dbReference type="PANTHER" id="PTHR43415">
    <property type="entry name" value="SPERMIDINE N(1)-ACETYLTRANSFERASE"/>
    <property type="match status" value="1"/>
</dbReference>
<evidence type="ECO:0000313" key="3">
    <source>
        <dbReference type="Proteomes" id="UP001524478"/>
    </source>
</evidence>
<evidence type="ECO:0000313" key="2">
    <source>
        <dbReference type="EMBL" id="MCQ4924506.1"/>
    </source>
</evidence>
<dbReference type="Gene3D" id="3.40.630.30">
    <property type="match status" value="1"/>
</dbReference>
<accession>A0ABT1SDF0</accession>